<dbReference type="SUPFAM" id="SSF49503">
    <property type="entry name" value="Cupredoxins"/>
    <property type="match status" value="1"/>
</dbReference>
<dbReference type="InterPro" id="IPR008972">
    <property type="entry name" value="Cupredoxin"/>
</dbReference>
<dbReference type="CDD" id="cd00920">
    <property type="entry name" value="Cupredoxin"/>
    <property type="match status" value="1"/>
</dbReference>
<feature type="chain" id="PRO_5040885061" description="Serine-threonine rich" evidence="2">
    <location>
        <begin position="18"/>
        <end position="326"/>
    </location>
</feature>
<evidence type="ECO:0000313" key="4">
    <source>
        <dbReference type="Proteomes" id="UP001140502"/>
    </source>
</evidence>
<feature type="signal peptide" evidence="2">
    <location>
        <begin position="1"/>
        <end position="17"/>
    </location>
</feature>
<sequence length="326" mass="33808">MKYSAALAMAVAPLAMARFVDMLPGQVNRRDHPEPEKQAWYPSGEEWQGMKGHGITKDSKTEIIIIWANPGNGAATTTINEKVTVTQTVTAGQGGATEAPKGEPVAAEPAKHTVTVGGPAGLVFQPEELTNVPIGDTVIFEFLSQNHTVSQSAFDTPCDILEGGMDSGFMANPNNTVSPPPQVAMQVMVDTPLWFYCKQGNHCGQGMVFSINPTAEKTHAQFKERAIQQKGEGAQTPITGGKPEEQPAAEKPATEKPAAEKPAATETASAPENTGYVPGKGQIGSDGSCTCVVSCAAGSFPAANAQGIGAFGGMGGGLPMKIAGLS</sequence>
<dbReference type="Gene3D" id="2.60.40.420">
    <property type="entry name" value="Cupredoxins - blue copper proteins"/>
    <property type="match status" value="1"/>
</dbReference>
<proteinExistence type="predicted"/>
<evidence type="ECO:0000313" key="3">
    <source>
        <dbReference type="EMBL" id="KAJ4326695.1"/>
    </source>
</evidence>
<comment type="caution">
    <text evidence="3">The sequence shown here is derived from an EMBL/GenBank/DDBJ whole genome shotgun (WGS) entry which is preliminary data.</text>
</comment>
<keyword evidence="4" id="KW-1185">Reference proteome</keyword>
<dbReference type="PANTHER" id="PTHR34883">
    <property type="entry name" value="SERINE-RICH PROTEIN, PUTATIVE-RELATED-RELATED"/>
    <property type="match status" value="1"/>
</dbReference>
<evidence type="ECO:0000256" key="1">
    <source>
        <dbReference type="SAM" id="MobiDB-lite"/>
    </source>
</evidence>
<dbReference type="InterPro" id="IPR052953">
    <property type="entry name" value="Ser-rich/MCO-related"/>
</dbReference>
<dbReference type="AlphaFoldDB" id="A0A9W8WJ28"/>
<gene>
    <name evidence="3" type="ORF">N0V84_002921</name>
</gene>
<feature type="region of interest" description="Disordered" evidence="1">
    <location>
        <begin position="226"/>
        <end position="279"/>
    </location>
</feature>
<evidence type="ECO:0000256" key="2">
    <source>
        <dbReference type="SAM" id="SignalP"/>
    </source>
</evidence>
<dbReference type="PANTHER" id="PTHR34883:SF4">
    <property type="entry name" value="CUPREDOXIN"/>
    <property type="match status" value="1"/>
</dbReference>
<dbReference type="OrthoDB" id="1921208at2759"/>
<accession>A0A9W8WJ28</accession>
<evidence type="ECO:0008006" key="5">
    <source>
        <dbReference type="Google" id="ProtNLM"/>
    </source>
</evidence>
<name>A0A9W8WJ28_9HYPO</name>
<protein>
    <recommendedName>
        <fullName evidence="5">Serine-threonine rich</fullName>
    </recommendedName>
</protein>
<feature type="compositionally biased region" description="Low complexity" evidence="1">
    <location>
        <begin position="260"/>
        <end position="272"/>
    </location>
</feature>
<reference evidence="3" key="1">
    <citation type="submission" date="2022-10" db="EMBL/GenBank/DDBJ databases">
        <title>Tapping the CABI collections for fungal endophytes: first genome assemblies for Collariella, Neodidymelliopsis, Ascochyta clinopodiicola, Didymella pomorum, Didymosphaeria variabile, Neocosmospora piperis and Neocucurbitaria cava.</title>
        <authorList>
            <person name="Hill R."/>
        </authorList>
    </citation>
    <scope>NUCLEOTIDE SEQUENCE</scope>
    <source>
        <strain evidence="3">IMI 366586</strain>
    </source>
</reference>
<dbReference type="Proteomes" id="UP001140502">
    <property type="component" value="Unassembled WGS sequence"/>
</dbReference>
<keyword evidence="2" id="KW-0732">Signal</keyword>
<dbReference type="EMBL" id="JAPEUR010000038">
    <property type="protein sequence ID" value="KAJ4326695.1"/>
    <property type="molecule type" value="Genomic_DNA"/>
</dbReference>
<organism evidence="3 4">
    <name type="scientific">Fusarium piperis</name>
    <dbReference type="NCBI Taxonomy" id="1435070"/>
    <lineage>
        <taxon>Eukaryota</taxon>
        <taxon>Fungi</taxon>
        <taxon>Dikarya</taxon>
        <taxon>Ascomycota</taxon>
        <taxon>Pezizomycotina</taxon>
        <taxon>Sordariomycetes</taxon>
        <taxon>Hypocreomycetidae</taxon>
        <taxon>Hypocreales</taxon>
        <taxon>Nectriaceae</taxon>
        <taxon>Fusarium</taxon>
        <taxon>Fusarium solani species complex</taxon>
    </lineage>
</organism>